<dbReference type="PANTHER" id="PTHR43048">
    <property type="entry name" value="METHYLMALONYL-COA EPIMERASE"/>
    <property type="match status" value="1"/>
</dbReference>
<dbReference type="PROSITE" id="PS51819">
    <property type="entry name" value="VOC"/>
    <property type="match status" value="1"/>
</dbReference>
<dbReference type="AlphaFoldDB" id="M5S8R3"/>
<keyword evidence="4" id="KW-1185">Reference proteome</keyword>
<keyword evidence="3" id="KW-0223">Dioxygenase</keyword>
<dbReference type="InterPro" id="IPR019883">
    <property type="entry name" value="Lactoylglutathione_lyase"/>
</dbReference>
<gene>
    <name evidence="3" type="ORF">RMSM_00521</name>
</gene>
<evidence type="ECO:0000313" key="3">
    <source>
        <dbReference type="EMBL" id="EMI22564.1"/>
    </source>
</evidence>
<dbReference type="GO" id="GO:0051213">
    <property type="term" value="F:dioxygenase activity"/>
    <property type="evidence" value="ECO:0007669"/>
    <property type="project" value="UniProtKB-KW"/>
</dbReference>
<name>M5S8R3_9BACT</name>
<dbReference type="PATRIC" id="fig|1265738.3.peg.524"/>
<dbReference type="InterPro" id="IPR037523">
    <property type="entry name" value="VOC_core"/>
</dbReference>
<dbReference type="GO" id="GO:0046872">
    <property type="term" value="F:metal ion binding"/>
    <property type="evidence" value="ECO:0007669"/>
    <property type="project" value="UniProtKB-KW"/>
</dbReference>
<sequence length="227" mass="25864">MTAVISLRSGKMSFKSRYKRLDAESSSCHGQFCPLPQSVRVRFPTVIDITVPVLEGRIEMSYPRTFSHIGISVTDLEQAVEFYTNTLGWYVIMPPTEIVSDDSAIGVMCDDVFGKGWGRFRIAHLATGDRVGIELFEFENAEKPENNFEYWKTGVFHFCVQDPDVEGLAKKIVENGGKQRMPIREYYPGEKPYRMVYCEDPFGNLIEIYSHSYELTYSAGAYQDDAD</sequence>
<dbReference type="Proteomes" id="UP000011991">
    <property type="component" value="Unassembled WGS sequence"/>
</dbReference>
<dbReference type="Gene3D" id="3.10.180.10">
    <property type="entry name" value="2,3-Dihydroxybiphenyl 1,2-Dioxygenase, domain 1"/>
    <property type="match status" value="1"/>
</dbReference>
<dbReference type="InterPro" id="IPR051785">
    <property type="entry name" value="MMCE/EMCE_epimerase"/>
</dbReference>
<evidence type="ECO:0000313" key="4">
    <source>
        <dbReference type="Proteomes" id="UP000011991"/>
    </source>
</evidence>
<proteinExistence type="predicted"/>
<dbReference type="PANTHER" id="PTHR43048:SF6">
    <property type="entry name" value="BLR8189 PROTEIN"/>
    <property type="match status" value="1"/>
</dbReference>
<organism evidence="3 4">
    <name type="scientific">Rhodopirellula maiorica SM1</name>
    <dbReference type="NCBI Taxonomy" id="1265738"/>
    <lineage>
        <taxon>Bacteria</taxon>
        <taxon>Pseudomonadati</taxon>
        <taxon>Planctomycetota</taxon>
        <taxon>Planctomycetia</taxon>
        <taxon>Pirellulales</taxon>
        <taxon>Pirellulaceae</taxon>
        <taxon>Novipirellula</taxon>
    </lineage>
</organism>
<dbReference type="InterPro" id="IPR029068">
    <property type="entry name" value="Glyas_Bleomycin-R_OHBP_Dase"/>
</dbReference>
<dbReference type="NCBIfam" id="TIGR03645">
    <property type="entry name" value="glyox_marine"/>
    <property type="match status" value="1"/>
</dbReference>
<dbReference type="GO" id="GO:0004493">
    <property type="term" value="F:methylmalonyl-CoA epimerase activity"/>
    <property type="evidence" value="ECO:0007669"/>
    <property type="project" value="TreeGrafter"/>
</dbReference>
<keyword evidence="1" id="KW-0479">Metal-binding</keyword>
<evidence type="ECO:0000259" key="2">
    <source>
        <dbReference type="PROSITE" id="PS51819"/>
    </source>
</evidence>
<comment type="caution">
    <text evidence="3">The sequence shown here is derived from an EMBL/GenBank/DDBJ whole genome shotgun (WGS) entry which is preliminary data.</text>
</comment>
<dbReference type="GO" id="GO:0046491">
    <property type="term" value="P:L-methylmalonyl-CoA metabolic process"/>
    <property type="evidence" value="ECO:0007669"/>
    <property type="project" value="TreeGrafter"/>
</dbReference>
<dbReference type="EMBL" id="ANOG01000079">
    <property type="protein sequence ID" value="EMI22564.1"/>
    <property type="molecule type" value="Genomic_DNA"/>
</dbReference>
<dbReference type="InterPro" id="IPR004360">
    <property type="entry name" value="Glyas_Fos-R_dOase_dom"/>
</dbReference>
<reference evidence="3 4" key="1">
    <citation type="journal article" date="2013" name="Mar. Genomics">
        <title>Expression of sulfatases in Rhodopirellula baltica and the diversity of sulfatases in the genus Rhodopirellula.</title>
        <authorList>
            <person name="Wegner C.E."/>
            <person name="Richter-Heitmann T."/>
            <person name="Klindworth A."/>
            <person name="Klockow C."/>
            <person name="Richter M."/>
            <person name="Achstetter T."/>
            <person name="Glockner F.O."/>
            <person name="Harder J."/>
        </authorList>
    </citation>
    <scope>NUCLEOTIDE SEQUENCE [LARGE SCALE GENOMIC DNA]</scope>
    <source>
        <strain evidence="3 4">SM1</strain>
    </source>
</reference>
<feature type="domain" description="VOC" evidence="2">
    <location>
        <begin position="65"/>
        <end position="211"/>
    </location>
</feature>
<keyword evidence="3" id="KW-0560">Oxidoreductase</keyword>
<evidence type="ECO:0000256" key="1">
    <source>
        <dbReference type="ARBA" id="ARBA00022723"/>
    </source>
</evidence>
<dbReference type="Pfam" id="PF00903">
    <property type="entry name" value="Glyoxalase"/>
    <property type="match status" value="1"/>
</dbReference>
<dbReference type="SUPFAM" id="SSF54593">
    <property type="entry name" value="Glyoxalase/Bleomycin resistance protein/Dihydroxybiphenyl dioxygenase"/>
    <property type="match status" value="1"/>
</dbReference>
<accession>M5S8R3</accession>
<dbReference type="CDD" id="cd16361">
    <property type="entry name" value="VOC_ShValD_like"/>
    <property type="match status" value="1"/>
</dbReference>
<protein>
    <submittedName>
        <fullName evidence="3">Glyoxalase/bleomycin resistance protein/dioxygenase</fullName>
    </submittedName>
</protein>